<accession>A0ABR9Y8Q4</accession>
<sequence>MNGYGMGGGYGLVNQYGQYPGQPTTYTTVDAAGNLHRVTPHVVNNGYVATTPSRPMMPLW</sequence>
<keyword evidence="2" id="KW-1185">Reference proteome</keyword>
<reference evidence="1" key="2">
    <citation type="submission" date="2020-11" db="EMBL/GenBank/DDBJ databases">
        <title>Description of novel Gluconobacter species.</title>
        <authorList>
            <person name="Cleenwerck I."/>
            <person name="Cnockaert M."/>
            <person name="Borremans W."/>
            <person name="Wieme A.D."/>
            <person name="De Vuyst L."/>
            <person name="Vandamme P."/>
        </authorList>
    </citation>
    <scope>NUCLEOTIDE SEQUENCE</scope>
    <source>
        <strain evidence="1">LMG 31484</strain>
    </source>
</reference>
<protein>
    <submittedName>
        <fullName evidence="1">Uncharacterized protein</fullName>
    </submittedName>
</protein>
<dbReference type="EMBL" id="JABCQG010000023">
    <property type="protein sequence ID" value="MBF0860146.1"/>
    <property type="molecule type" value="Genomic_DNA"/>
</dbReference>
<name>A0ABR9Y8Q4_9PROT</name>
<evidence type="ECO:0000313" key="1">
    <source>
        <dbReference type="EMBL" id="MBF0860146.1"/>
    </source>
</evidence>
<dbReference type="Proteomes" id="UP000623107">
    <property type="component" value="Unassembled WGS sequence"/>
</dbReference>
<organism evidence="1 2">
    <name type="scientific">Gluconobacter vitians</name>
    <dbReference type="NCBI Taxonomy" id="2728102"/>
    <lineage>
        <taxon>Bacteria</taxon>
        <taxon>Pseudomonadati</taxon>
        <taxon>Pseudomonadota</taxon>
        <taxon>Alphaproteobacteria</taxon>
        <taxon>Acetobacterales</taxon>
        <taxon>Acetobacteraceae</taxon>
        <taxon>Gluconobacter</taxon>
    </lineage>
</organism>
<evidence type="ECO:0000313" key="2">
    <source>
        <dbReference type="Proteomes" id="UP000623107"/>
    </source>
</evidence>
<reference evidence="1" key="1">
    <citation type="submission" date="2020-04" db="EMBL/GenBank/DDBJ databases">
        <authorList>
            <person name="Sombolestani A."/>
        </authorList>
    </citation>
    <scope>NUCLEOTIDE SEQUENCE</scope>
    <source>
        <strain evidence="1">LMG 31484</strain>
    </source>
</reference>
<proteinExistence type="predicted"/>
<dbReference type="RefSeq" id="WP_194260684.1">
    <property type="nucleotide sequence ID" value="NZ_JABCQG010000023.1"/>
</dbReference>
<comment type="caution">
    <text evidence="1">The sequence shown here is derived from an EMBL/GenBank/DDBJ whole genome shotgun (WGS) entry which is preliminary data.</text>
</comment>
<gene>
    <name evidence="1" type="ORF">HKD24_13150</name>
</gene>